<organism evidence="1 2">
    <name type="scientific">Neorhizobium galegae bv. orientalis str. HAMBI 540</name>
    <dbReference type="NCBI Taxonomy" id="1028800"/>
    <lineage>
        <taxon>Bacteria</taxon>
        <taxon>Pseudomonadati</taxon>
        <taxon>Pseudomonadota</taxon>
        <taxon>Alphaproteobacteria</taxon>
        <taxon>Hyphomicrobiales</taxon>
        <taxon>Rhizobiaceae</taxon>
        <taxon>Rhizobium/Agrobacterium group</taxon>
        <taxon>Neorhizobium</taxon>
    </lineage>
</organism>
<dbReference type="AlphaFoldDB" id="A0A068SQH7"/>
<protein>
    <submittedName>
        <fullName evidence="1">Uncharacterized protein</fullName>
    </submittedName>
</protein>
<evidence type="ECO:0000313" key="1">
    <source>
        <dbReference type="EMBL" id="CDN48562.1"/>
    </source>
</evidence>
<dbReference type="RefSeq" id="WP_167551673.1">
    <property type="nucleotide sequence ID" value="NZ_HG938353.1"/>
</dbReference>
<dbReference type="KEGG" id="ngg:RG540_CH23940"/>
<keyword evidence="2" id="KW-1185">Reference proteome</keyword>
<dbReference type="HOGENOM" id="CLU_3101357_0_0_5"/>
<gene>
    <name evidence="1" type="ORF">RG540_CH23940</name>
</gene>
<name>A0A068SQH7_NEOGA</name>
<proteinExistence type="predicted"/>
<dbReference type="GeneID" id="51989848"/>
<dbReference type="Proteomes" id="UP000028181">
    <property type="component" value="Chromosome I"/>
</dbReference>
<dbReference type="EMBL" id="HG938353">
    <property type="protein sequence ID" value="CDN48562.1"/>
    <property type="molecule type" value="Genomic_DNA"/>
</dbReference>
<dbReference type="PATRIC" id="fig|1028800.3.peg.2424"/>
<accession>A0A068SQH7</accession>
<dbReference type="eggNOG" id="ENOG50300XF">
    <property type="taxonomic scope" value="Bacteria"/>
</dbReference>
<sequence length="51" mass="5410">METKFKTSKPVEATASAPTLRFSAAAEAVLGGRTEIAANALSQVTHAMRYQ</sequence>
<reference evidence="2" key="1">
    <citation type="journal article" date="2014" name="BMC Genomics">
        <title>Genome sequencing of two Neorhizobium galegae strains reveals a noeT gene responsible for the unusual acetylation of the nodulation factors.</title>
        <authorList>
            <person name="Osterman J."/>
            <person name="Marsh J."/>
            <person name="Laine P.K."/>
            <person name="Zeng Z."/>
            <person name="Alatalo E."/>
            <person name="Sullivan J.T."/>
            <person name="Young J.P."/>
            <person name="Thomas-Oates J."/>
            <person name="Paulin L."/>
            <person name="Lindstrom K."/>
        </authorList>
    </citation>
    <scope>NUCLEOTIDE SEQUENCE [LARGE SCALE GENOMIC DNA]</scope>
    <source>
        <strain evidence="2">HAMBI 540</strain>
    </source>
</reference>
<evidence type="ECO:0000313" key="2">
    <source>
        <dbReference type="Proteomes" id="UP000028181"/>
    </source>
</evidence>